<dbReference type="Proteomes" id="UP000009058">
    <property type="component" value="Chromosome 4"/>
</dbReference>
<dbReference type="InterPro" id="IPR036908">
    <property type="entry name" value="RlpA-like_sf"/>
</dbReference>
<protein>
    <submittedName>
        <fullName evidence="5">Riboflavin aldehyde-forming enzyme</fullName>
    </submittedName>
</protein>
<dbReference type="eggNOG" id="ENOG502RUE1">
    <property type="taxonomic scope" value="Eukaryota"/>
</dbReference>
<proteinExistence type="predicted"/>
<keyword evidence="3" id="KW-1133">Transmembrane helix</keyword>
<dbReference type="EMBL" id="CM001234">
    <property type="protein sequence ID" value="EHA50616.1"/>
    <property type="molecule type" value="Genomic_DNA"/>
</dbReference>
<dbReference type="SMR" id="G4N694"/>
<name>G4N694_PYRO7</name>
<dbReference type="RefSeq" id="XP_003716935.1">
    <property type="nucleotide sequence ID" value="XM_003716887.1"/>
</dbReference>
<evidence type="ECO:0000256" key="3">
    <source>
        <dbReference type="SAM" id="Phobius"/>
    </source>
</evidence>
<gene>
    <name evidence="5" type="ORF">MGG_14861</name>
</gene>
<feature type="domain" description="RlpA-like protein double-psi beta-barrel" evidence="4">
    <location>
        <begin position="146"/>
        <end position="239"/>
    </location>
</feature>
<dbReference type="InterPro" id="IPR051477">
    <property type="entry name" value="Expansin_CellWall"/>
</dbReference>
<feature type="region of interest" description="Disordered" evidence="2">
    <location>
        <begin position="123"/>
        <end position="142"/>
    </location>
</feature>
<evidence type="ECO:0000256" key="2">
    <source>
        <dbReference type="SAM" id="MobiDB-lite"/>
    </source>
</evidence>
<dbReference type="OrthoDB" id="623670at2759"/>
<dbReference type="GeneID" id="12985487"/>
<dbReference type="VEuPathDB" id="FungiDB:MGG_14861"/>
<evidence type="ECO:0000313" key="6">
    <source>
        <dbReference type="Proteomes" id="UP000009058"/>
    </source>
</evidence>
<accession>G4N694</accession>
<dbReference type="InParanoid" id="G4N694"/>
<feature type="transmembrane region" description="Helical" evidence="3">
    <location>
        <begin position="99"/>
        <end position="122"/>
    </location>
</feature>
<evidence type="ECO:0000256" key="1">
    <source>
        <dbReference type="ARBA" id="ARBA00022729"/>
    </source>
</evidence>
<feature type="compositionally biased region" description="Basic and acidic residues" evidence="2">
    <location>
        <begin position="49"/>
        <end position="66"/>
    </location>
</feature>
<dbReference type="STRING" id="242507.G4N694"/>
<reference evidence="5 6" key="1">
    <citation type="journal article" date="2005" name="Nature">
        <title>The genome sequence of the rice blast fungus Magnaporthe grisea.</title>
        <authorList>
            <person name="Dean R.A."/>
            <person name="Talbot N.J."/>
            <person name="Ebbole D.J."/>
            <person name="Farman M.L."/>
            <person name="Mitchell T.K."/>
            <person name="Orbach M.J."/>
            <person name="Thon M."/>
            <person name="Kulkarni R."/>
            <person name="Xu J.R."/>
            <person name="Pan H."/>
            <person name="Read N.D."/>
            <person name="Lee Y.H."/>
            <person name="Carbone I."/>
            <person name="Brown D."/>
            <person name="Oh Y.Y."/>
            <person name="Donofrio N."/>
            <person name="Jeong J.S."/>
            <person name="Soanes D.M."/>
            <person name="Djonovic S."/>
            <person name="Kolomiets E."/>
            <person name="Rehmeyer C."/>
            <person name="Li W."/>
            <person name="Harding M."/>
            <person name="Kim S."/>
            <person name="Lebrun M.H."/>
            <person name="Bohnert H."/>
            <person name="Coughlan S."/>
            <person name="Butler J."/>
            <person name="Calvo S."/>
            <person name="Ma L.J."/>
            <person name="Nicol R."/>
            <person name="Purcell S."/>
            <person name="Nusbaum C."/>
            <person name="Galagan J.E."/>
            <person name="Birren B.W."/>
        </authorList>
    </citation>
    <scope>NUCLEOTIDE SEQUENCE [LARGE SCALE GENOMIC DNA]</scope>
    <source>
        <strain evidence="6">70-15 / ATCC MYA-4617 / FGSC 8958</strain>
    </source>
</reference>
<dbReference type="InterPro" id="IPR009009">
    <property type="entry name" value="RlpA-like_DPBB"/>
</dbReference>
<keyword evidence="3" id="KW-0812">Transmembrane</keyword>
<feature type="region of interest" description="Disordered" evidence="2">
    <location>
        <begin position="1"/>
        <end position="84"/>
    </location>
</feature>
<keyword evidence="3" id="KW-0472">Membrane</keyword>
<dbReference type="AlphaFoldDB" id="G4N694"/>
<dbReference type="PANTHER" id="PTHR31836">
    <property type="match status" value="1"/>
</dbReference>
<reference key="2">
    <citation type="submission" date="2011-05" db="EMBL/GenBank/DDBJ databases">
        <title>The Genome Sequence of Magnaporthe oryzae 70-15.</title>
        <authorList>
            <consortium name="The Broad Institute Genome Sequencing Platform"/>
            <person name="Ma L.-J."/>
            <person name="Dead R."/>
            <person name="Young S.K."/>
            <person name="Zeng Q."/>
            <person name="Gargeya S."/>
            <person name="Fitzgerald M."/>
            <person name="Haas B."/>
            <person name="Abouelleil A."/>
            <person name="Alvarado L."/>
            <person name="Arachchi H.M."/>
            <person name="Berlin A."/>
            <person name="Brown A."/>
            <person name="Chapman S.B."/>
            <person name="Chen Z."/>
            <person name="Dunbar C."/>
            <person name="Freedman E."/>
            <person name="Gearin G."/>
            <person name="Gellesch M."/>
            <person name="Goldberg J."/>
            <person name="Griggs A."/>
            <person name="Gujja S."/>
            <person name="Heiman D."/>
            <person name="Howarth C."/>
            <person name="Larson L."/>
            <person name="Lui A."/>
            <person name="MacDonald P.J.P."/>
            <person name="Mehta T."/>
            <person name="Montmayeur A."/>
            <person name="Murphy C."/>
            <person name="Neiman D."/>
            <person name="Pearson M."/>
            <person name="Priest M."/>
            <person name="Roberts A."/>
            <person name="Saif S."/>
            <person name="Shea T."/>
            <person name="Shenoy N."/>
            <person name="Sisk P."/>
            <person name="Stolte C."/>
            <person name="Sykes S."/>
            <person name="Yandava C."/>
            <person name="Wortman J."/>
            <person name="Nusbaum C."/>
            <person name="Birren B."/>
        </authorList>
    </citation>
    <scope>NUCLEOTIDE SEQUENCE</scope>
    <source>
        <strain>70-15</strain>
    </source>
</reference>
<dbReference type="Gene3D" id="2.40.40.10">
    <property type="entry name" value="RlpA-like domain"/>
    <property type="match status" value="1"/>
</dbReference>
<dbReference type="Pfam" id="PF03330">
    <property type="entry name" value="DPBB_1"/>
    <property type="match status" value="1"/>
</dbReference>
<dbReference type="HOGENOM" id="CLU_047639_1_1_1"/>
<dbReference type="CDD" id="cd22191">
    <property type="entry name" value="DPBB_RlpA_EXP_N-like"/>
    <property type="match status" value="1"/>
</dbReference>
<dbReference type="KEGG" id="mgr:MGG_14861"/>
<keyword evidence="1" id="KW-0732">Signal</keyword>
<keyword evidence="6" id="KW-1185">Reference proteome</keyword>
<dbReference type="SUPFAM" id="SSF50685">
    <property type="entry name" value="Barwin-like endoglucanases"/>
    <property type="match status" value="1"/>
</dbReference>
<sequence length="248" mass="26398">MAAAGPEETSTNPRAPEPTLEWETRTPRPSRLSRFMPGGGASQAHHQQQHHDPERAPEAALAHKEAGQPQPGAKRSHHGNRLDRILPPHRKYLGMRRRVFLIALAAAAVALLILIVGLAAGLSSRSGGGEKMPLPEDGGTHEGELTYYSPGLGACGQNHDDEAMVVAVAHELFDEAGGGDANPNNNRLCGRKIRVSADGGGGAIEVEVVDRCEGCRPTDLDLSPAAFRRLADESRGRVKGEWQVAATT</sequence>
<dbReference type="OMA" id="AVSHIIW"/>
<dbReference type="PANTHER" id="PTHR31836:SF28">
    <property type="entry name" value="SRCR DOMAIN-CONTAINING PROTEIN-RELATED"/>
    <property type="match status" value="1"/>
</dbReference>
<evidence type="ECO:0000313" key="5">
    <source>
        <dbReference type="EMBL" id="EHA50616.1"/>
    </source>
</evidence>
<organism evidence="5 6">
    <name type="scientific">Pyricularia oryzae (strain 70-15 / ATCC MYA-4617 / FGSC 8958)</name>
    <name type="common">Rice blast fungus</name>
    <name type="synonym">Magnaporthe oryzae</name>
    <dbReference type="NCBI Taxonomy" id="242507"/>
    <lineage>
        <taxon>Eukaryota</taxon>
        <taxon>Fungi</taxon>
        <taxon>Dikarya</taxon>
        <taxon>Ascomycota</taxon>
        <taxon>Pezizomycotina</taxon>
        <taxon>Sordariomycetes</taxon>
        <taxon>Sordariomycetidae</taxon>
        <taxon>Magnaporthales</taxon>
        <taxon>Pyriculariaceae</taxon>
        <taxon>Pyricularia</taxon>
    </lineage>
</organism>
<evidence type="ECO:0000259" key="4">
    <source>
        <dbReference type="Pfam" id="PF03330"/>
    </source>
</evidence>